<dbReference type="Proteomes" id="UP000003676">
    <property type="component" value="Unassembled WGS sequence"/>
</dbReference>
<feature type="transmembrane region" description="Helical" evidence="8">
    <location>
        <begin position="105"/>
        <end position="127"/>
    </location>
</feature>
<name>B6WXE0_9BACT</name>
<comment type="similarity">
    <text evidence="2">Belongs to the auxin efflux carrier (TC 2.A.69) family.</text>
</comment>
<evidence type="ECO:0000313" key="10">
    <source>
        <dbReference type="Proteomes" id="UP000003676"/>
    </source>
</evidence>
<dbReference type="eggNOG" id="COG0679">
    <property type="taxonomic scope" value="Bacteria"/>
</dbReference>
<comment type="caution">
    <text evidence="9">The sequence shown here is derived from an EMBL/GenBank/DDBJ whole genome shotgun (WGS) entry which is preliminary data.</text>
</comment>
<feature type="transmembrane region" description="Helical" evidence="8">
    <location>
        <begin position="168"/>
        <end position="188"/>
    </location>
</feature>
<keyword evidence="7 8" id="KW-0472">Membrane</keyword>
<reference evidence="9 10" key="2">
    <citation type="submission" date="2008-10" db="EMBL/GenBank/DDBJ databases">
        <authorList>
            <person name="Fulton L."/>
            <person name="Clifton S."/>
            <person name="Fulton B."/>
            <person name="Xu J."/>
            <person name="Minx P."/>
            <person name="Pepin K.H."/>
            <person name="Johnson M."/>
            <person name="Bhonagiri V."/>
            <person name="Nash W.E."/>
            <person name="Mardis E.R."/>
            <person name="Wilson R.K."/>
        </authorList>
    </citation>
    <scope>NUCLEOTIDE SEQUENCE [LARGE SCALE GENOMIC DNA]</scope>
    <source>
        <strain evidence="9 10">ATCC 29098</strain>
    </source>
</reference>
<dbReference type="GO" id="GO:0005886">
    <property type="term" value="C:plasma membrane"/>
    <property type="evidence" value="ECO:0007669"/>
    <property type="project" value="UniProtKB-SubCell"/>
</dbReference>
<dbReference type="PANTHER" id="PTHR36838">
    <property type="entry name" value="AUXIN EFFLUX CARRIER FAMILY PROTEIN"/>
    <property type="match status" value="1"/>
</dbReference>
<feature type="transmembrane region" description="Helical" evidence="8">
    <location>
        <begin position="75"/>
        <end position="93"/>
    </location>
</feature>
<dbReference type="GO" id="GO:0055085">
    <property type="term" value="P:transmembrane transport"/>
    <property type="evidence" value="ECO:0007669"/>
    <property type="project" value="InterPro"/>
</dbReference>
<protein>
    <submittedName>
        <fullName evidence="9">Transporter, auxin efflux carrier (AEC) family protein</fullName>
    </submittedName>
</protein>
<feature type="transmembrane region" description="Helical" evidence="8">
    <location>
        <begin position="301"/>
        <end position="321"/>
    </location>
</feature>
<evidence type="ECO:0000256" key="6">
    <source>
        <dbReference type="ARBA" id="ARBA00022989"/>
    </source>
</evidence>
<feature type="transmembrane region" description="Helical" evidence="8">
    <location>
        <begin position="269"/>
        <end position="289"/>
    </location>
</feature>
<sequence length="352" mass="38729">MMPGTPKDARSFTDGPALPPMQCGTIVSWQGLFLPHRCVMVFFHALQGILSLQIIVTVAYVLARKGWFSPETQILLPRLVTTVALPSYLFYTITHSFGRDDLVHLLYGSLFPLLSILLTFGVAWLIATIARVERRHFGLFCASFSTSNTVFIGLPVNLALFGDAAAPYVLLYFFANTSFFWSVGSYLISHDNEELRGSATLLDNVRHIFSPPMLGFLAGLAMTLLGLGLPDFVQEALRYMGNLTTPLALIFIGICLYKMDLRHLHLSRDLVLALLGKLVICPLILAGMLHFVDLPELMEKVFIIQAGLPCMMQISILGAVYKTDASFGALLVSLSTILSVITIPIAMTLLSL</sequence>
<evidence type="ECO:0000256" key="3">
    <source>
        <dbReference type="ARBA" id="ARBA00022448"/>
    </source>
</evidence>
<dbReference type="Gene3D" id="1.20.1530.20">
    <property type="match status" value="1"/>
</dbReference>
<feature type="transmembrane region" description="Helical" evidence="8">
    <location>
        <begin position="139"/>
        <end position="162"/>
    </location>
</feature>
<evidence type="ECO:0000256" key="5">
    <source>
        <dbReference type="ARBA" id="ARBA00022692"/>
    </source>
</evidence>
<keyword evidence="5 8" id="KW-0812">Transmembrane</keyword>
<feature type="transmembrane region" description="Helical" evidence="8">
    <location>
        <begin position="41"/>
        <end position="63"/>
    </location>
</feature>
<evidence type="ECO:0000256" key="2">
    <source>
        <dbReference type="ARBA" id="ARBA00010145"/>
    </source>
</evidence>
<comment type="subcellular location">
    <subcellularLocation>
        <location evidence="1">Cell membrane</location>
        <topology evidence="1">Multi-pass membrane protein</topology>
    </subcellularLocation>
</comment>
<evidence type="ECO:0000313" key="9">
    <source>
        <dbReference type="EMBL" id="EEB32368.1"/>
    </source>
</evidence>
<dbReference type="AlphaFoldDB" id="B6WXE0"/>
<feature type="transmembrane region" description="Helical" evidence="8">
    <location>
        <begin position="208"/>
        <end position="227"/>
    </location>
</feature>
<gene>
    <name evidence="9" type="ORF">DESPIG_02766</name>
</gene>
<keyword evidence="6 8" id="KW-1133">Transmembrane helix</keyword>
<feature type="transmembrane region" description="Helical" evidence="8">
    <location>
        <begin position="239"/>
        <end position="257"/>
    </location>
</feature>
<accession>B6WXE0</accession>
<dbReference type="InterPro" id="IPR038770">
    <property type="entry name" value="Na+/solute_symporter_sf"/>
</dbReference>
<evidence type="ECO:0000256" key="4">
    <source>
        <dbReference type="ARBA" id="ARBA00022475"/>
    </source>
</evidence>
<dbReference type="PANTHER" id="PTHR36838:SF1">
    <property type="entry name" value="SLR1864 PROTEIN"/>
    <property type="match status" value="1"/>
</dbReference>
<dbReference type="InterPro" id="IPR004776">
    <property type="entry name" value="Mem_transp_PIN-like"/>
</dbReference>
<dbReference type="Pfam" id="PF03547">
    <property type="entry name" value="Mem_trans"/>
    <property type="match status" value="1"/>
</dbReference>
<keyword evidence="4" id="KW-1003">Cell membrane</keyword>
<evidence type="ECO:0000256" key="8">
    <source>
        <dbReference type="SAM" id="Phobius"/>
    </source>
</evidence>
<dbReference type="EMBL" id="ABXU01000080">
    <property type="protein sequence ID" value="EEB32368.1"/>
    <property type="molecule type" value="Genomic_DNA"/>
</dbReference>
<proteinExistence type="inferred from homology"/>
<organism evidence="9 10">
    <name type="scientific">Desulfovibrio piger ATCC 29098</name>
    <dbReference type="NCBI Taxonomy" id="411464"/>
    <lineage>
        <taxon>Bacteria</taxon>
        <taxon>Pseudomonadati</taxon>
        <taxon>Thermodesulfobacteriota</taxon>
        <taxon>Desulfovibrionia</taxon>
        <taxon>Desulfovibrionales</taxon>
        <taxon>Desulfovibrionaceae</taxon>
        <taxon>Desulfovibrio</taxon>
    </lineage>
</organism>
<evidence type="ECO:0000256" key="1">
    <source>
        <dbReference type="ARBA" id="ARBA00004651"/>
    </source>
</evidence>
<evidence type="ECO:0000256" key="7">
    <source>
        <dbReference type="ARBA" id="ARBA00023136"/>
    </source>
</evidence>
<reference evidence="9 10" key="1">
    <citation type="submission" date="2008-10" db="EMBL/GenBank/DDBJ databases">
        <title>Draft genome sequence of Desulvovibrio piger (ATCC 29098).</title>
        <authorList>
            <person name="Sudarsanam P."/>
            <person name="Ley R."/>
            <person name="Guruge J."/>
            <person name="Turnbaugh P.J."/>
            <person name="Mahowald M."/>
            <person name="Liep D."/>
            <person name="Gordon J."/>
        </authorList>
    </citation>
    <scope>NUCLEOTIDE SEQUENCE [LARGE SCALE GENOMIC DNA]</scope>
    <source>
        <strain evidence="9 10">ATCC 29098</strain>
    </source>
</reference>
<feature type="transmembrane region" description="Helical" evidence="8">
    <location>
        <begin position="328"/>
        <end position="350"/>
    </location>
</feature>
<keyword evidence="3" id="KW-0813">Transport</keyword>
<dbReference type="HOGENOM" id="CLU_056175_1_2_7"/>